<evidence type="ECO:0000313" key="2">
    <source>
        <dbReference type="Proteomes" id="UP000240653"/>
    </source>
</evidence>
<gene>
    <name evidence="1" type="ORF">C7I85_11975</name>
</gene>
<name>A0A2P7SE59_9HYPH</name>
<protein>
    <submittedName>
        <fullName evidence="1">Uncharacterized protein</fullName>
    </submittedName>
</protein>
<proteinExistence type="predicted"/>
<evidence type="ECO:0000313" key="1">
    <source>
        <dbReference type="EMBL" id="PSJ60753.1"/>
    </source>
</evidence>
<accession>A0A2P7SE59</accession>
<keyword evidence="2" id="KW-1185">Reference proteome</keyword>
<dbReference type="Proteomes" id="UP000240653">
    <property type="component" value="Unassembled WGS sequence"/>
</dbReference>
<comment type="caution">
    <text evidence="1">The sequence shown here is derived from an EMBL/GenBank/DDBJ whole genome shotgun (WGS) entry which is preliminary data.</text>
</comment>
<dbReference type="RefSeq" id="WP_106724219.1">
    <property type="nucleotide sequence ID" value="NZ_PXYL01000005.1"/>
</dbReference>
<organism evidence="1 2">
    <name type="scientific">Pseudaminobacter soli</name>
    <name type="common">ex Li et al. 2025</name>
    <dbReference type="NCBI Taxonomy" id="1295366"/>
    <lineage>
        <taxon>Bacteria</taxon>
        <taxon>Pseudomonadati</taxon>
        <taxon>Pseudomonadota</taxon>
        <taxon>Alphaproteobacteria</taxon>
        <taxon>Hyphomicrobiales</taxon>
        <taxon>Phyllobacteriaceae</taxon>
        <taxon>Pseudaminobacter</taxon>
    </lineage>
</organism>
<sequence>MAIPEIQRGKIGSRSQRKAFATAEALASYAVAALPDAAKSAGQMVYCSNGASGQPCLAYSNGTSWLRITLGTAVSAT</sequence>
<reference evidence="1 2" key="1">
    <citation type="submission" date="2018-03" db="EMBL/GenBank/DDBJ databases">
        <title>The draft genome of Mesorhizobium soli JCM 19897.</title>
        <authorList>
            <person name="Li L."/>
            <person name="Liu L."/>
            <person name="Liang L."/>
            <person name="Wang T."/>
            <person name="Zhang X."/>
        </authorList>
    </citation>
    <scope>NUCLEOTIDE SEQUENCE [LARGE SCALE GENOMIC DNA]</scope>
    <source>
        <strain evidence="1 2">JCM 19897</strain>
    </source>
</reference>
<dbReference type="AlphaFoldDB" id="A0A2P7SE59"/>
<dbReference type="OrthoDB" id="564699at2"/>
<dbReference type="EMBL" id="PXYL01000005">
    <property type="protein sequence ID" value="PSJ60753.1"/>
    <property type="molecule type" value="Genomic_DNA"/>
</dbReference>